<comment type="similarity">
    <text evidence="1 5">Belongs to the aldehyde dehydrogenase family.</text>
</comment>
<dbReference type="PANTHER" id="PTHR43720">
    <property type="entry name" value="2-AMINOMUCONIC SEMIALDEHYDE DEHYDROGENASE"/>
    <property type="match status" value="1"/>
</dbReference>
<evidence type="ECO:0000256" key="2">
    <source>
        <dbReference type="ARBA" id="ARBA00023002"/>
    </source>
</evidence>
<evidence type="ECO:0000256" key="3">
    <source>
        <dbReference type="ARBA" id="ARBA00023027"/>
    </source>
</evidence>
<accession>A0ABY4DXD5</accession>
<dbReference type="InterPro" id="IPR016163">
    <property type="entry name" value="Ald_DH_C"/>
</dbReference>
<keyword evidence="2 5" id="KW-0560">Oxidoreductase</keyword>
<dbReference type="RefSeq" id="WP_058356388.1">
    <property type="nucleotide sequence ID" value="NZ_CABKVG010000009.1"/>
</dbReference>
<dbReference type="NCBIfam" id="TIGR03216">
    <property type="entry name" value="OH_muco_semi_DH"/>
    <property type="match status" value="1"/>
</dbReference>
<dbReference type="PROSITE" id="PS00070">
    <property type="entry name" value="ALDEHYDE_DEHYDR_CYS"/>
    <property type="match status" value="1"/>
</dbReference>
<dbReference type="Gene3D" id="3.40.309.10">
    <property type="entry name" value="Aldehyde Dehydrogenase, Chain A, domain 2"/>
    <property type="match status" value="1"/>
</dbReference>
<evidence type="ECO:0000256" key="4">
    <source>
        <dbReference type="PROSITE-ProRule" id="PRU10007"/>
    </source>
</evidence>
<gene>
    <name evidence="7" type="ORF">LVJ82_11865</name>
</gene>
<dbReference type="SUPFAM" id="SSF53720">
    <property type="entry name" value="ALDH-like"/>
    <property type="match status" value="1"/>
</dbReference>
<reference evidence="7 8" key="1">
    <citation type="journal article" date="2022" name="Res Sq">
        <title>Evolution of multicellular longitudinally dividing oral cavity symbionts (Neisseriaceae).</title>
        <authorList>
            <person name="Nyongesa S."/>
            <person name="Weber P."/>
            <person name="Bernet E."/>
            <person name="Pullido F."/>
            <person name="Nieckarz M."/>
            <person name="Delaby M."/>
            <person name="Nieves C."/>
            <person name="Viehboeck T."/>
            <person name="Krause N."/>
            <person name="Rivera-Millot A."/>
            <person name="Nakamura A."/>
            <person name="Vischer N."/>
            <person name="VanNieuwenhze M."/>
            <person name="Brun Y."/>
            <person name="Cava F."/>
            <person name="Bulgheresi S."/>
            <person name="Veyrier F."/>
        </authorList>
    </citation>
    <scope>NUCLEOTIDE SEQUENCE [LARGE SCALE GENOMIC DNA]</scope>
    <source>
        <strain evidence="7 8">SN4</strain>
    </source>
</reference>
<dbReference type="Gene3D" id="3.40.605.10">
    <property type="entry name" value="Aldehyde Dehydrogenase, Chain A, domain 1"/>
    <property type="match status" value="1"/>
</dbReference>
<dbReference type="InterPro" id="IPR017628">
    <property type="entry name" value="OHmuconic_semiald_DH"/>
</dbReference>
<dbReference type="PANTHER" id="PTHR43720:SF2">
    <property type="entry name" value="2-AMINOMUCONIC SEMIALDEHYDE DEHYDROGENASE"/>
    <property type="match status" value="1"/>
</dbReference>
<dbReference type="InterPro" id="IPR016162">
    <property type="entry name" value="Ald_DH_N"/>
</dbReference>
<sequence>METTVLPLYINGEFIRKSPQFDNISPVNGQLVSKVTYADRADVDNAVAAARAALDGPWGEMTPEQRSALLNKLADAIEARFEDFVAAEVQDTGRPLSVARSLDIPRAIANFRTFADMSKTNVSTSCITYNADGSQLINYTVRKPLGVIAVIAPWNLPLLLMTWKLGPALSMGNTVVCKPSEETPSSATLLAEVMDQVGIPKGVFNLIHGYGREGEYLTQNKDIDAVSFTGESRTGASIMKTVADGVKEVSFELGGKNAAVVFADADFDAAVAGVARSSFFNTGQVCMCTERVYVHRSIFDKFVAALKAKAESLVLGAPDGADTEVGPLISHKHREKVASYFKIAVEEGATVVTGNRIPEFGDDKDGGAFVLPTIWTGLNDDARIIQEEIFGPVCHISPFDDDAEVIKRVNDSKYGLVCSLWTTNVARSHRVAGQIHTGIVWVNTWFARDLRTPFGGVKASGIGREGGQYSLDFFSEITNVSVKY</sequence>
<protein>
    <submittedName>
        <fullName evidence="7">2-hydroxymuconic semialdehyde dehydrogenase</fullName>
        <ecNumber evidence="7">1.2.1.85</ecNumber>
    </submittedName>
</protein>
<dbReference type="Proteomes" id="UP000832011">
    <property type="component" value="Chromosome"/>
</dbReference>
<evidence type="ECO:0000256" key="5">
    <source>
        <dbReference type="RuleBase" id="RU003345"/>
    </source>
</evidence>
<proteinExistence type="inferred from homology"/>
<keyword evidence="8" id="KW-1185">Reference proteome</keyword>
<dbReference type="EC" id="1.2.1.85" evidence="7"/>
<dbReference type="PROSITE" id="PS00687">
    <property type="entry name" value="ALDEHYDE_DEHYDR_GLU"/>
    <property type="match status" value="1"/>
</dbReference>
<dbReference type="EMBL" id="CP091511">
    <property type="protein sequence ID" value="UOO88181.1"/>
    <property type="molecule type" value="Genomic_DNA"/>
</dbReference>
<dbReference type="Pfam" id="PF00171">
    <property type="entry name" value="Aldedh"/>
    <property type="match status" value="1"/>
</dbReference>
<keyword evidence="3" id="KW-0520">NAD</keyword>
<evidence type="ECO:0000256" key="1">
    <source>
        <dbReference type="ARBA" id="ARBA00009986"/>
    </source>
</evidence>
<dbReference type="InterPro" id="IPR016160">
    <property type="entry name" value="Ald_DH_CS_CYS"/>
</dbReference>
<dbReference type="GO" id="GO:0016491">
    <property type="term" value="F:oxidoreductase activity"/>
    <property type="evidence" value="ECO:0007669"/>
    <property type="project" value="UniProtKB-KW"/>
</dbReference>
<evidence type="ECO:0000313" key="8">
    <source>
        <dbReference type="Proteomes" id="UP000832011"/>
    </source>
</evidence>
<organism evidence="7 8">
    <name type="scientific">Vitreoscilla massiliensis</name>
    <dbReference type="NCBI Taxonomy" id="1689272"/>
    <lineage>
        <taxon>Bacteria</taxon>
        <taxon>Pseudomonadati</taxon>
        <taxon>Pseudomonadota</taxon>
        <taxon>Betaproteobacteria</taxon>
        <taxon>Neisseriales</taxon>
        <taxon>Neisseriaceae</taxon>
        <taxon>Vitreoscilla</taxon>
    </lineage>
</organism>
<feature type="active site" evidence="4">
    <location>
        <position position="252"/>
    </location>
</feature>
<dbReference type="InterPro" id="IPR029510">
    <property type="entry name" value="Ald_DH_CS_GLU"/>
</dbReference>
<dbReference type="CDD" id="cd07093">
    <property type="entry name" value="ALDH_F8_HMSADH"/>
    <property type="match status" value="1"/>
</dbReference>
<feature type="domain" description="Aldehyde dehydrogenase" evidence="6">
    <location>
        <begin position="18"/>
        <end position="480"/>
    </location>
</feature>
<dbReference type="InterPro" id="IPR016161">
    <property type="entry name" value="Ald_DH/histidinol_DH"/>
</dbReference>
<name>A0ABY4DXD5_9NEIS</name>
<evidence type="ECO:0000313" key="7">
    <source>
        <dbReference type="EMBL" id="UOO88181.1"/>
    </source>
</evidence>
<evidence type="ECO:0000259" key="6">
    <source>
        <dbReference type="Pfam" id="PF00171"/>
    </source>
</evidence>
<dbReference type="InterPro" id="IPR015590">
    <property type="entry name" value="Aldehyde_DH_dom"/>
</dbReference>